<evidence type="ECO:0000256" key="5">
    <source>
        <dbReference type="ARBA" id="ARBA00022989"/>
    </source>
</evidence>
<dbReference type="GO" id="GO:1990573">
    <property type="term" value="P:potassium ion import across plasma membrane"/>
    <property type="evidence" value="ECO:0007669"/>
    <property type="project" value="TreeGrafter"/>
</dbReference>
<dbReference type="InterPro" id="IPR004014">
    <property type="entry name" value="ATPase_P-typ_cation-transptr_N"/>
</dbReference>
<dbReference type="SUPFAM" id="SSF81660">
    <property type="entry name" value="Metal cation-transporting ATPase, ATP-binding domain N"/>
    <property type="match status" value="1"/>
</dbReference>
<dbReference type="GO" id="GO:0005886">
    <property type="term" value="C:plasma membrane"/>
    <property type="evidence" value="ECO:0007669"/>
    <property type="project" value="UniProtKB-SubCell"/>
</dbReference>
<dbReference type="GO" id="GO:0006883">
    <property type="term" value="P:intracellular sodium ion homeostasis"/>
    <property type="evidence" value="ECO:0007669"/>
    <property type="project" value="TreeGrafter"/>
</dbReference>
<protein>
    <submittedName>
        <fullName evidence="9">Cation-transporting P-type ATPase</fullName>
    </submittedName>
</protein>
<evidence type="ECO:0000313" key="10">
    <source>
        <dbReference type="Proteomes" id="UP000563151"/>
    </source>
</evidence>
<dbReference type="GO" id="GO:0030007">
    <property type="term" value="P:intracellular potassium ion homeostasis"/>
    <property type="evidence" value="ECO:0007669"/>
    <property type="project" value="TreeGrafter"/>
</dbReference>
<name>A0A923EBI1_CLOTT</name>
<dbReference type="InterPro" id="IPR023298">
    <property type="entry name" value="ATPase_P-typ_TM_dom_sf"/>
</dbReference>
<dbReference type="SMART" id="SM00831">
    <property type="entry name" value="Cation_ATPase_N"/>
    <property type="match status" value="1"/>
</dbReference>
<evidence type="ECO:0000256" key="3">
    <source>
        <dbReference type="ARBA" id="ARBA00022475"/>
    </source>
</evidence>
<evidence type="ECO:0000256" key="4">
    <source>
        <dbReference type="ARBA" id="ARBA00022692"/>
    </source>
</evidence>
<keyword evidence="10" id="KW-1185">Reference proteome</keyword>
<dbReference type="AlphaFoldDB" id="A0A923EBI1"/>
<dbReference type="GO" id="GO:0036376">
    <property type="term" value="P:sodium ion export across plasma membrane"/>
    <property type="evidence" value="ECO:0007669"/>
    <property type="project" value="TreeGrafter"/>
</dbReference>
<feature type="transmembrane region" description="Helical" evidence="7">
    <location>
        <begin position="676"/>
        <end position="697"/>
    </location>
</feature>
<dbReference type="InterPro" id="IPR008250">
    <property type="entry name" value="ATPase_P-typ_transduc_dom_A_sf"/>
</dbReference>
<keyword evidence="4 7" id="KW-0812">Transmembrane</keyword>
<dbReference type="Gene3D" id="3.40.50.1000">
    <property type="entry name" value="HAD superfamily/HAD-like"/>
    <property type="match status" value="1"/>
</dbReference>
<dbReference type="Gene3D" id="3.40.1110.10">
    <property type="entry name" value="Calcium-transporting ATPase, cytoplasmic domain N"/>
    <property type="match status" value="1"/>
</dbReference>
<evidence type="ECO:0000256" key="7">
    <source>
        <dbReference type="SAM" id="Phobius"/>
    </source>
</evidence>
<dbReference type="SUPFAM" id="SSF81653">
    <property type="entry name" value="Calcium ATPase, transduction domain A"/>
    <property type="match status" value="1"/>
</dbReference>
<comment type="subcellular location">
    <subcellularLocation>
        <location evidence="1">Cell membrane</location>
        <topology evidence="1">Multi-pass membrane protein</topology>
    </subcellularLocation>
</comment>
<dbReference type="InterPro" id="IPR050510">
    <property type="entry name" value="Cation_transp_ATPase_P-type"/>
</dbReference>
<accession>A0A923EBI1</accession>
<feature type="transmembrane region" description="Helical" evidence="7">
    <location>
        <begin position="709"/>
        <end position="727"/>
    </location>
</feature>
<evidence type="ECO:0000259" key="8">
    <source>
        <dbReference type="SMART" id="SM00831"/>
    </source>
</evidence>
<dbReference type="PRINTS" id="PR00119">
    <property type="entry name" value="CATATPASE"/>
</dbReference>
<feature type="transmembrane region" description="Helical" evidence="7">
    <location>
        <begin position="778"/>
        <end position="796"/>
    </location>
</feature>
<dbReference type="Pfam" id="PF00122">
    <property type="entry name" value="E1-E2_ATPase"/>
    <property type="match status" value="1"/>
</dbReference>
<evidence type="ECO:0000256" key="1">
    <source>
        <dbReference type="ARBA" id="ARBA00004651"/>
    </source>
</evidence>
<keyword evidence="3" id="KW-1003">Cell membrane</keyword>
<dbReference type="InterPro" id="IPR023214">
    <property type="entry name" value="HAD_sf"/>
</dbReference>
<dbReference type="PANTHER" id="PTHR43294:SF21">
    <property type="entry name" value="CATION TRANSPORTING ATPASE"/>
    <property type="match status" value="1"/>
</dbReference>
<dbReference type="GO" id="GO:0005391">
    <property type="term" value="F:P-type sodium:potassium-exchanging transporter activity"/>
    <property type="evidence" value="ECO:0007669"/>
    <property type="project" value="TreeGrafter"/>
</dbReference>
<dbReference type="Pfam" id="PF00690">
    <property type="entry name" value="Cation_ATPase_N"/>
    <property type="match status" value="1"/>
</dbReference>
<comment type="caution">
    <text evidence="9">The sequence shown here is derived from an EMBL/GenBank/DDBJ whole genome shotgun (WGS) entry which is preliminary data.</text>
</comment>
<dbReference type="Gene3D" id="2.70.150.10">
    <property type="entry name" value="Calcium-transporting ATPase, cytoplasmic transduction domain A"/>
    <property type="match status" value="1"/>
</dbReference>
<sequence>MTEWYSNSWNDIVKKLNSNIYSGLSDNKVEEIQSLYGKNIIEIPKSKNFISIFIRQFGRMWIVLLLITLGIFFYVGDVKAFTVLLFILFLNLFFLTNSQYKEEKNLMELQKLESKYTIVIRNRKEVKILSEDLVVGDIVVLNKGDIVPADLRIIESNSLKVKEGAVTGEGYTVEKYSTKIEDNEISLSEMKNLLFKSSVIMDGNATAIAIATGMNTQIANILSMLFEEKTEKHLLESKLQKLMNSLSVIAIIATSVFTIFNIVSKEKLNYILYNLGCLLIAFIPENIFLILVIIGYILLKYFRKKGVYFKNLSVIQNLSQISLICDDKVGVISENTMDIDKLYANENIIESSQVTLDEENENNHIIERMVQIGLLCNDTKVINGDFINNKNDLVEIGISKFAFDVGMSKERIEVGQERIFQIPFDRERRIMTTINKVEDNYRANVKGAVDVLLNKCTHIVKSGIEKEITEEDIKKIKNADIIMSKEGLSSIAFAYRSFNYEPSLKENIESNLVFVGLMAFKNPLKANADNLIKNCRAMHIKPIIITEDNKIAAEAFGRNISMVGKNKKILSGVEIDNMPEEDFEKIVENIGVFSRIGAKQKVKIAKFYKEHKHKILMSGARITDLPYLRIANVGISTGNSNIVKKLSDIILIERSFSNTLNIIELSRKFINSIKKVIIYILVSSFCEFIYVALTNLFGYKYSLMSLNMLWINSFTVMLASIAIMLDYKNENIDYRPDIIDDYILKDNIGSIVLKSAFVALTAFIALKLNTDLNLEIKSTISLFILNISLIIYSLVYSEGYFFKNKVSNVITVVNILFQIIPIIIINKINVFSLFNINLWKMPIIMVFVYIAIIIFGKIIHKQEQYE</sequence>
<evidence type="ECO:0000313" key="9">
    <source>
        <dbReference type="EMBL" id="MBC2397355.1"/>
    </source>
</evidence>
<feature type="domain" description="Cation-transporting P-type ATPase N-terminal" evidence="8">
    <location>
        <begin position="3"/>
        <end position="77"/>
    </location>
</feature>
<proteinExistence type="inferred from homology"/>
<dbReference type="GO" id="GO:1902600">
    <property type="term" value="P:proton transmembrane transport"/>
    <property type="evidence" value="ECO:0007669"/>
    <property type="project" value="TreeGrafter"/>
</dbReference>
<dbReference type="InterPro" id="IPR036412">
    <property type="entry name" value="HAD-like_sf"/>
</dbReference>
<comment type="similarity">
    <text evidence="2">Belongs to the cation transport ATPase (P-type) (TC 3.A.3) family. Type IIA subfamily.</text>
</comment>
<feature type="transmembrane region" description="Helical" evidence="7">
    <location>
        <begin position="57"/>
        <end position="75"/>
    </location>
</feature>
<dbReference type="Pfam" id="PF13246">
    <property type="entry name" value="Cation_ATPase"/>
    <property type="match status" value="1"/>
</dbReference>
<keyword evidence="6 7" id="KW-0472">Membrane</keyword>
<dbReference type="RefSeq" id="WP_035144390.1">
    <property type="nucleotide sequence ID" value="NZ_JAAZWO010000005.1"/>
</dbReference>
<feature type="transmembrane region" description="Helical" evidence="7">
    <location>
        <begin position="748"/>
        <end position="766"/>
    </location>
</feature>
<dbReference type="Proteomes" id="UP000563151">
    <property type="component" value="Unassembled WGS sequence"/>
</dbReference>
<dbReference type="EMBL" id="JAAZWO010000005">
    <property type="protein sequence ID" value="MBC2397355.1"/>
    <property type="molecule type" value="Genomic_DNA"/>
</dbReference>
<keyword evidence="5 7" id="KW-1133">Transmembrane helix</keyword>
<reference evidence="9 10" key="1">
    <citation type="submission" date="2020-04" db="EMBL/GenBank/DDBJ databases">
        <title>Genomic insights into acetone-butanol-ethanol (ABE) fermentation by sequencing solventogenic clostridia strains.</title>
        <authorList>
            <person name="Brown S."/>
        </authorList>
    </citation>
    <scope>NUCLEOTIDE SEQUENCE [LARGE SCALE GENOMIC DNA]</scope>
    <source>
        <strain evidence="9 10">DJ011</strain>
    </source>
</reference>
<feature type="transmembrane region" description="Helical" evidence="7">
    <location>
        <begin position="270"/>
        <end position="299"/>
    </location>
</feature>
<organism evidence="9 10">
    <name type="scientific">Clostridium tetanomorphum</name>
    <dbReference type="NCBI Taxonomy" id="1553"/>
    <lineage>
        <taxon>Bacteria</taxon>
        <taxon>Bacillati</taxon>
        <taxon>Bacillota</taxon>
        <taxon>Clostridia</taxon>
        <taxon>Eubacteriales</taxon>
        <taxon>Clostridiaceae</taxon>
        <taxon>Clostridium</taxon>
    </lineage>
</organism>
<dbReference type="SUPFAM" id="SSF56784">
    <property type="entry name" value="HAD-like"/>
    <property type="match status" value="1"/>
</dbReference>
<dbReference type="SUPFAM" id="SSF81665">
    <property type="entry name" value="Calcium ATPase, transmembrane domain M"/>
    <property type="match status" value="1"/>
</dbReference>
<dbReference type="InterPro" id="IPR023299">
    <property type="entry name" value="ATPase_P-typ_cyto_dom_N"/>
</dbReference>
<feature type="transmembrane region" description="Helical" evidence="7">
    <location>
        <begin position="81"/>
        <end position="100"/>
    </location>
</feature>
<dbReference type="GO" id="GO:0000166">
    <property type="term" value="F:nucleotide binding"/>
    <property type="evidence" value="ECO:0007669"/>
    <property type="project" value="InterPro"/>
</dbReference>
<feature type="transmembrane region" description="Helical" evidence="7">
    <location>
        <begin position="242"/>
        <end position="264"/>
    </location>
</feature>
<dbReference type="Gene3D" id="1.20.1110.10">
    <property type="entry name" value="Calcium-transporting ATPase, transmembrane domain"/>
    <property type="match status" value="1"/>
</dbReference>
<feature type="transmembrane region" description="Helical" evidence="7">
    <location>
        <begin position="838"/>
        <end position="859"/>
    </location>
</feature>
<evidence type="ECO:0000256" key="2">
    <source>
        <dbReference type="ARBA" id="ARBA00005675"/>
    </source>
</evidence>
<feature type="transmembrane region" description="Helical" evidence="7">
    <location>
        <begin position="808"/>
        <end position="826"/>
    </location>
</feature>
<evidence type="ECO:0000256" key="6">
    <source>
        <dbReference type="ARBA" id="ARBA00023136"/>
    </source>
</evidence>
<gene>
    <name evidence="9" type="ORF">HGG79_06135</name>
</gene>
<dbReference type="PANTHER" id="PTHR43294">
    <property type="entry name" value="SODIUM/POTASSIUM-TRANSPORTING ATPASE SUBUNIT ALPHA"/>
    <property type="match status" value="1"/>
</dbReference>
<dbReference type="InterPro" id="IPR059000">
    <property type="entry name" value="ATPase_P-type_domA"/>
</dbReference>